<dbReference type="SUPFAM" id="SSF55874">
    <property type="entry name" value="ATPase domain of HSP90 chaperone/DNA topoisomerase II/histidine kinase"/>
    <property type="match status" value="1"/>
</dbReference>
<dbReference type="InterPro" id="IPR032834">
    <property type="entry name" value="NatK-like_C"/>
</dbReference>
<dbReference type="GO" id="GO:0042802">
    <property type="term" value="F:identical protein binding"/>
    <property type="evidence" value="ECO:0007669"/>
    <property type="project" value="TreeGrafter"/>
</dbReference>
<accession>A0A8I0A7X8</accession>
<feature type="transmembrane region" description="Helical" evidence="1">
    <location>
        <begin position="62"/>
        <end position="83"/>
    </location>
</feature>
<organism evidence="3 4">
    <name type="scientific">Blautia segnis</name>
    <dbReference type="NCBI Taxonomy" id="2763030"/>
    <lineage>
        <taxon>Bacteria</taxon>
        <taxon>Bacillati</taxon>
        <taxon>Bacillota</taxon>
        <taxon>Clostridia</taxon>
        <taxon>Lachnospirales</taxon>
        <taxon>Lachnospiraceae</taxon>
        <taxon>Blautia</taxon>
    </lineage>
</organism>
<dbReference type="EMBL" id="JACOOT010000008">
    <property type="protein sequence ID" value="MBC5650124.1"/>
    <property type="molecule type" value="Genomic_DNA"/>
</dbReference>
<dbReference type="Pfam" id="PF14501">
    <property type="entry name" value="HATPase_c_5"/>
    <property type="match status" value="1"/>
</dbReference>
<dbReference type="SMART" id="SM00387">
    <property type="entry name" value="HATPase_c"/>
    <property type="match status" value="1"/>
</dbReference>
<proteinExistence type="predicted"/>
<feature type="transmembrane region" description="Helical" evidence="1">
    <location>
        <begin position="6"/>
        <end position="27"/>
    </location>
</feature>
<dbReference type="CDD" id="cd16935">
    <property type="entry name" value="HATPase_AgrC-ComD-like"/>
    <property type="match status" value="1"/>
</dbReference>
<reference evidence="3 4" key="1">
    <citation type="submission" date="2020-08" db="EMBL/GenBank/DDBJ databases">
        <title>Genome public.</title>
        <authorList>
            <person name="Liu C."/>
            <person name="Sun Q."/>
        </authorList>
    </citation>
    <scope>NUCLEOTIDE SEQUENCE [LARGE SCALE GENOMIC DNA]</scope>
    <source>
        <strain evidence="3 4">BX17</strain>
    </source>
</reference>
<evidence type="ECO:0000256" key="1">
    <source>
        <dbReference type="SAM" id="Phobius"/>
    </source>
</evidence>
<dbReference type="Proteomes" id="UP000652847">
    <property type="component" value="Unassembled WGS sequence"/>
</dbReference>
<protein>
    <submittedName>
        <fullName evidence="3">GHKL domain-containing protein</fullName>
    </submittedName>
</protein>
<keyword evidence="1" id="KW-1133">Transmembrane helix</keyword>
<gene>
    <name evidence="3" type="ORF">H8S54_03035</name>
</gene>
<dbReference type="PANTHER" id="PTHR40448">
    <property type="entry name" value="TWO-COMPONENT SENSOR HISTIDINE KINASE"/>
    <property type="match status" value="1"/>
</dbReference>
<dbReference type="AlphaFoldDB" id="A0A8I0A7X8"/>
<comment type="caution">
    <text evidence="3">The sequence shown here is derived from an EMBL/GenBank/DDBJ whole genome shotgun (WGS) entry which is preliminary data.</text>
</comment>
<feature type="transmembrane region" description="Helical" evidence="1">
    <location>
        <begin position="125"/>
        <end position="144"/>
    </location>
</feature>
<feature type="transmembrane region" description="Helical" evidence="1">
    <location>
        <begin position="34"/>
        <end position="56"/>
    </location>
</feature>
<dbReference type="RefSeq" id="WP_186900875.1">
    <property type="nucleotide sequence ID" value="NZ_JACOOT010000008.1"/>
</dbReference>
<evidence type="ECO:0000313" key="3">
    <source>
        <dbReference type="EMBL" id="MBC5650124.1"/>
    </source>
</evidence>
<keyword evidence="1" id="KW-0812">Transmembrane</keyword>
<feature type="transmembrane region" description="Helical" evidence="1">
    <location>
        <begin position="156"/>
        <end position="175"/>
    </location>
</feature>
<name>A0A8I0A7X8_9FIRM</name>
<sequence>METWLQGMDGFSYCMEMLAAALCFFIFLKKRKGFWLRVGASAIMLFLASLLIYPYFVDITNIYNWIWFIFIFALTIVICYFCCDITWKDAILAASCGALLQHTASSLFIVIFYQGVIPEFSGIRYWGLYVCVYLIGTILIARKLPDEGHYHVSRANAAIMAVTVLTIVLVLSVLVKSTTIDVIGVGTANKEYIKLFRLNQIYALGACVLVLALETILQRELRVQRALSENKNLWNQRQLQYEMSRENIAMITRKCHDMKHQIEALIQTESHSERRKSFIEDVQDMIQVYDSNVHTGNEALDTILMEKGLYCKVHHIDWTCVADGKLLEFMDVVDLFTIMGNALDNAVESVEKRGKDEFKSIGVRVWKKDLFAVIQVENTFDGELKMKDGLPLTSKADKENHGIGIRSIKSIVEKYQGTVSVRVQDGNFVLTILLPIMS</sequence>
<dbReference type="Gene3D" id="3.30.565.10">
    <property type="entry name" value="Histidine kinase-like ATPase, C-terminal domain"/>
    <property type="match status" value="1"/>
</dbReference>
<feature type="domain" description="Histidine kinase/HSP90-like ATPase" evidence="2">
    <location>
        <begin position="330"/>
        <end position="438"/>
    </location>
</feature>
<feature type="transmembrane region" description="Helical" evidence="1">
    <location>
        <begin position="90"/>
        <end position="113"/>
    </location>
</feature>
<dbReference type="InterPro" id="IPR036890">
    <property type="entry name" value="HATPase_C_sf"/>
</dbReference>
<keyword evidence="4" id="KW-1185">Reference proteome</keyword>
<evidence type="ECO:0000259" key="2">
    <source>
        <dbReference type="SMART" id="SM00387"/>
    </source>
</evidence>
<dbReference type="PANTHER" id="PTHR40448:SF1">
    <property type="entry name" value="TWO-COMPONENT SENSOR HISTIDINE KINASE"/>
    <property type="match status" value="1"/>
</dbReference>
<dbReference type="InterPro" id="IPR003594">
    <property type="entry name" value="HATPase_dom"/>
</dbReference>
<evidence type="ECO:0000313" key="4">
    <source>
        <dbReference type="Proteomes" id="UP000652847"/>
    </source>
</evidence>
<keyword evidence="1" id="KW-0472">Membrane</keyword>
<feature type="transmembrane region" description="Helical" evidence="1">
    <location>
        <begin position="195"/>
        <end position="217"/>
    </location>
</feature>